<evidence type="ECO:0000256" key="2">
    <source>
        <dbReference type="SAM" id="MobiDB-lite"/>
    </source>
</evidence>
<proteinExistence type="predicted"/>
<dbReference type="PROSITE" id="PS50103">
    <property type="entry name" value="ZF_C3H1"/>
    <property type="match status" value="1"/>
</dbReference>
<name>A0ABN9RGW0_9DINO</name>
<feature type="zinc finger region" description="C3H1-type" evidence="1">
    <location>
        <begin position="41"/>
        <end position="69"/>
    </location>
</feature>
<feature type="domain" description="C3H1-type" evidence="3">
    <location>
        <begin position="41"/>
        <end position="69"/>
    </location>
</feature>
<organism evidence="4 5">
    <name type="scientific">Prorocentrum cordatum</name>
    <dbReference type="NCBI Taxonomy" id="2364126"/>
    <lineage>
        <taxon>Eukaryota</taxon>
        <taxon>Sar</taxon>
        <taxon>Alveolata</taxon>
        <taxon>Dinophyceae</taxon>
        <taxon>Prorocentrales</taxon>
        <taxon>Prorocentraceae</taxon>
        <taxon>Prorocentrum</taxon>
    </lineage>
</organism>
<keyword evidence="5" id="KW-1185">Reference proteome</keyword>
<accession>A0ABN9RGW0</accession>
<protein>
    <recommendedName>
        <fullName evidence="3">C3H1-type domain-containing protein</fullName>
    </recommendedName>
</protein>
<feature type="region of interest" description="Disordered" evidence="2">
    <location>
        <begin position="413"/>
        <end position="460"/>
    </location>
</feature>
<evidence type="ECO:0000313" key="5">
    <source>
        <dbReference type="Proteomes" id="UP001189429"/>
    </source>
</evidence>
<dbReference type="InterPro" id="IPR000571">
    <property type="entry name" value="Znf_CCCH"/>
</dbReference>
<gene>
    <name evidence="4" type="ORF">PCOR1329_LOCUS20641</name>
</gene>
<sequence length="551" mass="58700">MASLLEPFGVAARGRRELPGQPPMKFAVKDKDKRKEKDAGKGSERFCPNFNRDSGCNHGANCRQKHRRLAASDGKCFNGGSTKHRNEECSTEAAAAQAARAEVSAHLPGPMGMGAAPEGSLAQVSDELAFWEAGPSAKTISIAKAGARSAKLLLADTGATHELRGVPHLAAVRGARDQLRTATGKVEAQMQQDIVYVTGEDIQRPFPLSSYIEENAEILRQERRKMMRARFRAEMATLARGLRAMATARPAEAAPHPALREHAENGHVKFDESCGLCRGASSRMRPHFRHDASTRPGGQLSSRSVRATSAWPLALKAARGPGEKKAIHFLLAAFSVTTDDELALKRRREEGASAGAERTPEGQAASAGEDADAVAAVPEVPPLLLESAPTAHPALRGLMARAAEAFGVSARPAGVEAQGAPGEGQPVGPDIPGEASGDNPAPPILVEGSGLEAEDEDGSAARPKSRTWYCVVPLERRRHGEGIAALNTVIASIRKEFEGADVVYRIHGDRASEVTSEKVQHYFDERHIAVTSTPGYEPNANKRAEKGVGLI</sequence>
<evidence type="ECO:0000256" key="1">
    <source>
        <dbReference type="PROSITE-ProRule" id="PRU00723"/>
    </source>
</evidence>
<keyword evidence="1" id="KW-0863">Zinc-finger</keyword>
<evidence type="ECO:0000259" key="3">
    <source>
        <dbReference type="PROSITE" id="PS50103"/>
    </source>
</evidence>
<feature type="compositionally biased region" description="Basic and acidic residues" evidence="2">
    <location>
        <begin position="27"/>
        <end position="44"/>
    </location>
</feature>
<keyword evidence="1" id="KW-0479">Metal-binding</keyword>
<dbReference type="Proteomes" id="UP001189429">
    <property type="component" value="Unassembled WGS sequence"/>
</dbReference>
<feature type="region of interest" description="Disordered" evidence="2">
    <location>
        <begin position="1"/>
        <end position="47"/>
    </location>
</feature>
<evidence type="ECO:0000313" key="4">
    <source>
        <dbReference type="EMBL" id="CAK0818301.1"/>
    </source>
</evidence>
<comment type="caution">
    <text evidence="4">The sequence shown here is derived from an EMBL/GenBank/DDBJ whole genome shotgun (WGS) entry which is preliminary data.</text>
</comment>
<dbReference type="EMBL" id="CAUYUJ010006692">
    <property type="protein sequence ID" value="CAK0818301.1"/>
    <property type="molecule type" value="Genomic_DNA"/>
</dbReference>
<reference evidence="4" key="1">
    <citation type="submission" date="2023-10" db="EMBL/GenBank/DDBJ databases">
        <authorList>
            <person name="Chen Y."/>
            <person name="Shah S."/>
            <person name="Dougan E. K."/>
            <person name="Thang M."/>
            <person name="Chan C."/>
        </authorList>
    </citation>
    <scope>NUCLEOTIDE SEQUENCE [LARGE SCALE GENOMIC DNA]</scope>
</reference>
<feature type="region of interest" description="Disordered" evidence="2">
    <location>
        <begin position="349"/>
        <end position="372"/>
    </location>
</feature>
<keyword evidence="1" id="KW-0862">Zinc</keyword>